<reference evidence="1 2" key="1">
    <citation type="submission" date="2018-08" db="EMBL/GenBank/DDBJ databases">
        <title>Genome and evolution of the arbuscular mycorrhizal fungus Diversispora epigaea (formerly Glomus versiforme) and its bacterial endosymbionts.</title>
        <authorList>
            <person name="Sun X."/>
            <person name="Fei Z."/>
            <person name="Harrison M."/>
        </authorList>
    </citation>
    <scope>NUCLEOTIDE SEQUENCE [LARGE SCALE GENOMIC DNA]</scope>
    <source>
        <strain evidence="1 2">IT104</strain>
    </source>
</reference>
<proteinExistence type="predicted"/>
<comment type="caution">
    <text evidence="1">The sequence shown here is derived from an EMBL/GenBank/DDBJ whole genome shotgun (WGS) entry which is preliminary data.</text>
</comment>
<evidence type="ECO:0000313" key="1">
    <source>
        <dbReference type="EMBL" id="RHZ61370.1"/>
    </source>
</evidence>
<accession>A0A397HLT0</accession>
<evidence type="ECO:0000313" key="2">
    <source>
        <dbReference type="Proteomes" id="UP000266861"/>
    </source>
</evidence>
<gene>
    <name evidence="1" type="ORF">Glove_348g27</name>
</gene>
<name>A0A397HLT0_9GLOM</name>
<dbReference type="EMBL" id="PQFF01000318">
    <property type="protein sequence ID" value="RHZ61370.1"/>
    <property type="molecule type" value="Genomic_DNA"/>
</dbReference>
<organism evidence="1 2">
    <name type="scientific">Diversispora epigaea</name>
    <dbReference type="NCBI Taxonomy" id="1348612"/>
    <lineage>
        <taxon>Eukaryota</taxon>
        <taxon>Fungi</taxon>
        <taxon>Fungi incertae sedis</taxon>
        <taxon>Mucoromycota</taxon>
        <taxon>Glomeromycotina</taxon>
        <taxon>Glomeromycetes</taxon>
        <taxon>Diversisporales</taxon>
        <taxon>Diversisporaceae</taxon>
        <taxon>Diversispora</taxon>
    </lineage>
</organism>
<protein>
    <submittedName>
        <fullName evidence="1">Uncharacterized protein</fullName>
    </submittedName>
</protein>
<dbReference type="Proteomes" id="UP000266861">
    <property type="component" value="Unassembled WGS sequence"/>
</dbReference>
<sequence length="172" mass="19938">MLEIEVDSRYLPTTYHTVHISKLGLCDACKLPLKNNNSTMLTDAHVYFVRKTKEAPLSILEKKDKKKIKAYYLNMLEIEVDSRYLPTTYHTVHISKLGLCDACKLPLKNNNNEQIDISSLLVVAINNIENCQNDTLIQEDLNDERNDIEEEQKQTVEIKMQNILNKLEIKFN</sequence>
<keyword evidence="2" id="KW-1185">Reference proteome</keyword>
<dbReference type="AlphaFoldDB" id="A0A397HLT0"/>